<gene>
    <name evidence="2" type="ORF">Rsub_08458</name>
</gene>
<dbReference type="EMBL" id="BDRX01000071">
    <property type="protein sequence ID" value="GBF95867.1"/>
    <property type="molecule type" value="Genomic_DNA"/>
</dbReference>
<sequence length="777" mass="78709">MDGSSPARRSAAAAAAAPFSNYFASPALSDCTLTISTLRDDDEPNTPSAKRQKGGSAAAADVLPGHAIVLSTSSAWMRRQIEAWGAAENAPPPFRGADGGGAAAPPCRQPNISLQVRPGQEEAARRLVRFIYEGPGSMPAAAAAAAQGAAGQACQALLVDMLALSHAFRVPTCAAACLERLLAVPLRQLAWSTVSQVLRLPAPHLGGGGDAARLVAACLDRLQGDFGDLEAVARDPHALSRLCALPFQAVHRLLLDERTAAASENTALAVAHAWLAAQTPGAAGMDERRALAGAVRLPQLEPLALATVVPRMGWLCETLGVEGLALAAGAARGQFDCAAEPVLSTQVPALPPAWLRGPRPVPASVAGPDGPRLTFEWSVPIHQLRQLFEDTVAAAAAAAAAAVAAAAAAELPPDAAAAPACDETDGGSVATGGGGAGGGSALSLLGAGLFGWRRGGTSGGGAGGGGGSVSSTPTKRPLQESAVNAAPAAAVQPAAPRQQPAPPQRQPSLRLRSPPAVFAGHRFNLVMYFQEEPSGPAACDDGEADDASAPAASGPGRSQAARGGRGRRGRGQGGAAAAAAAEREQQQQQQREEQRRQQEDEPSQMQSEQGTGASAGAGSWSVRLAVEAAPCVPLRGPSSVVAFCGRLSALRVDRDSPVRSAAGESGPAASRRGGRGSDSSGGGSDDDAAGDGDGDAASDAGDGDAASDAGEGEGGVWEARELPQGSWVRSRACDTGFRSFFGFQLPRGRWSARPFAPFLVGPEGGALRLKCELFNVR</sequence>
<feature type="compositionally biased region" description="Gly residues" evidence="1">
    <location>
        <begin position="456"/>
        <end position="468"/>
    </location>
</feature>
<feature type="region of interest" description="Disordered" evidence="1">
    <location>
        <begin position="38"/>
        <end position="58"/>
    </location>
</feature>
<feature type="region of interest" description="Disordered" evidence="1">
    <location>
        <begin position="456"/>
        <end position="511"/>
    </location>
</feature>
<evidence type="ECO:0000313" key="3">
    <source>
        <dbReference type="Proteomes" id="UP000247498"/>
    </source>
</evidence>
<feature type="compositionally biased region" description="Low complexity" evidence="1">
    <location>
        <begin position="547"/>
        <end position="562"/>
    </location>
</feature>
<feature type="compositionally biased region" description="Low complexity" evidence="1">
    <location>
        <begin position="660"/>
        <end position="671"/>
    </location>
</feature>
<dbReference type="AlphaFoldDB" id="A0A2V0PF95"/>
<feature type="compositionally biased region" description="Low complexity" evidence="1">
    <location>
        <begin position="485"/>
        <end position="498"/>
    </location>
</feature>
<comment type="caution">
    <text evidence="2">The sequence shown here is derived from an EMBL/GenBank/DDBJ whole genome shotgun (WGS) entry which is preliminary data.</text>
</comment>
<dbReference type="InParanoid" id="A0A2V0PF95"/>
<protein>
    <recommendedName>
        <fullName evidence="4">BACK domain-containing protein</fullName>
    </recommendedName>
</protein>
<evidence type="ECO:0000256" key="1">
    <source>
        <dbReference type="SAM" id="MobiDB-lite"/>
    </source>
</evidence>
<dbReference type="Proteomes" id="UP000247498">
    <property type="component" value="Unassembled WGS sequence"/>
</dbReference>
<feature type="region of interest" description="Disordered" evidence="1">
    <location>
        <begin position="534"/>
        <end position="616"/>
    </location>
</feature>
<feature type="compositionally biased region" description="Basic and acidic residues" evidence="1">
    <location>
        <begin position="581"/>
        <end position="599"/>
    </location>
</feature>
<feature type="compositionally biased region" description="Low complexity" evidence="1">
    <location>
        <begin position="697"/>
        <end position="709"/>
    </location>
</feature>
<accession>A0A2V0PF95</accession>
<dbReference type="OrthoDB" id="548959at2759"/>
<dbReference type="STRING" id="307507.A0A2V0PF95"/>
<organism evidence="2 3">
    <name type="scientific">Raphidocelis subcapitata</name>
    <dbReference type="NCBI Taxonomy" id="307507"/>
    <lineage>
        <taxon>Eukaryota</taxon>
        <taxon>Viridiplantae</taxon>
        <taxon>Chlorophyta</taxon>
        <taxon>core chlorophytes</taxon>
        <taxon>Chlorophyceae</taxon>
        <taxon>CS clade</taxon>
        <taxon>Sphaeropleales</taxon>
        <taxon>Selenastraceae</taxon>
        <taxon>Raphidocelis</taxon>
    </lineage>
</organism>
<proteinExistence type="predicted"/>
<evidence type="ECO:0008006" key="4">
    <source>
        <dbReference type="Google" id="ProtNLM"/>
    </source>
</evidence>
<evidence type="ECO:0000313" key="2">
    <source>
        <dbReference type="EMBL" id="GBF95867.1"/>
    </source>
</evidence>
<name>A0A2V0PF95_9CHLO</name>
<feature type="compositionally biased region" description="Acidic residues" evidence="1">
    <location>
        <begin position="684"/>
        <end position="696"/>
    </location>
</feature>
<reference evidence="2 3" key="1">
    <citation type="journal article" date="2018" name="Sci. Rep.">
        <title>Raphidocelis subcapitata (=Pseudokirchneriella subcapitata) provides an insight into genome evolution and environmental adaptations in the Sphaeropleales.</title>
        <authorList>
            <person name="Suzuki S."/>
            <person name="Yamaguchi H."/>
            <person name="Nakajima N."/>
            <person name="Kawachi M."/>
        </authorList>
    </citation>
    <scope>NUCLEOTIDE SEQUENCE [LARGE SCALE GENOMIC DNA]</scope>
    <source>
        <strain evidence="2 3">NIES-35</strain>
    </source>
</reference>
<feature type="region of interest" description="Disordered" evidence="1">
    <location>
        <begin position="655"/>
        <end position="721"/>
    </location>
</feature>
<keyword evidence="3" id="KW-1185">Reference proteome</keyword>